<evidence type="ECO:0000256" key="1">
    <source>
        <dbReference type="ARBA" id="ARBA00022553"/>
    </source>
</evidence>
<dbReference type="InterPro" id="IPR001789">
    <property type="entry name" value="Sig_transdc_resp-reg_receiver"/>
</dbReference>
<dbReference type="PROSITE" id="PS50110">
    <property type="entry name" value="RESPONSE_REGULATORY"/>
    <property type="match status" value="1"/>
</dbReference>
<feature type="modified residue" description="4-aspartylphosphate" evidence="5">
    <location>
        <position position="58"/>
    </location>
</feature>
<dbReference type="SMART" id="SM00448">
    <property type="entry name" value="REC"/>
    <property type="match status" value="1"/>
</dbReference>
<dbReference type="Gene3D" id="3.40.50.2300">
    <property type="match status" value="1"/>
</dbReference>
<evidence type="ECO:0000256" key="4">
    <source>
        <dbReference type="ARBA" id="ARBA00023163"/>
    </source>
</evidence>
<dbReference type="PANTHER" id="PTHR43214">
    <property type="entry name" value="TWO-COMPONENT RESPONSE REGULATOR"/>
    <property type="match status" value="1"/>
</dbReference>
<keyword evidence="9" id="KW-1185">Reference proteome</keyword>
<protein>
    <submittedName>
        <fullName evidence="8">Transcriptional regulatory protein UhpA</fullName>
    </submittedName>
</protein>
<dbReference type="InterPro" id="IPR036388">
    <property type="entry name" value="WH-like_DNA-bd_sf"/>
</dbReference>
<keyword evidence="2" id="KW-0805">Transcription regulation</keyword>
<dbReference type="InterPro" id="IPR039420">
    <property type="entry name" value="WalR-like"/>
</dbReference>
<dbReference type="PROSITE" id="PS00622">
    <property type="entry name" value="HTH_LUXR_1"/>
    <property type="match status" value="1"/>
</dbReference>
<dbReference type="KEGG" id="cok:COCCU_05600"/>
<dbReference type="PANTHER" id="PTHR43214:SF41">
    <property type="entry name" value="NITRATE_NITRITE RESPONSE REGULATOR PROTEIN NARP"/>
    <property type="match status" value="1"/>
</dbReference>
<reference evidence="8 9" key="1">
    <citation type="submission" date="2019-11" db="EMBL/GenBank/DDBJ databases">
        <title>Complete genome sequence of Corynebacterium kalinowskii 1959, a novel Corynebacterium species isolated from soil of a small paddock in Vilsendorf, Germany.</title>
        <authorList>
            <person name="Schaffert L."/>
            <person name="Ruwe M."/>
            <person name="Milse J."/>
            <person name="Hanuschka K."/>
            <person name="Ortseifen V."/>
            <person name="Droste J."/>
            <person name="Brandt D."/>
            <person name="Schlueter L."/>
            <person name="Kutter Y."/>
            <person name="Vinke S."/>
            <person name="Viehoefer P."/>
            <person name="Jacob L."/>
            <person name="Luebke N.-C."/>
            <person name="Schulte-Berndt E."/>
            <person name="Hain C."/>
            <person name="Linder M."/>
            <person name="Schmidt P."/>
            <person name="Wollenschlaeger L."/>
            <person name="Luttermann T."/>
            <person name="Thieme E."/>
            <person name="Hassa J."/>
            <person name="Haak M."/>
            <person name="Wittchen M."/>
            <person name="Mentz A."/>
            <person name="Persicke M."/>
            <person name="Busche T."/>
            <person name="Ruckert C."/>
        </authorList>
    </citation>
    <scope>NUCLEOTIDE SEQUENCE [LARGE SCALE GENOMIC DNA]</scope>
    <source>
        <strain evidence="8 9">2039</strain>
    </source>
</reference>
<dbReference type="SUPFAM" id="SSF52172">
    <property type="entry name" value="CheY-like"/>
    <property type="match status" value="1"/>
</dbReference>
<accession>A0A6B8W0L9</accession>
<dbReference type="AlphaFoldDB" id="A0A6B8W0L9"/>
<evidence type="ECO:0000313" key="9">
    <source>
        <dbReference type="Proteomes" id="UP000424462"/>
    </source>
</evidence>
<dbReference type="Pfam" id="PF00072">
    <property type="entry name" value="Response_reg"/>
    <property type="match status" value="1"/>
</dbReference>
<evidence type="ECO:0000256" key="3">
    <source>
        <dbReference type="ARBA" id="ARBA00023125"/>
    </source>
</evidence>
<dbReference type="Gene3D" id="1.10.10.10">
    <property type="entry name" value="Winged helix-like DNA-binding domain superfamily/Winged helix DNA-binding domain"/>
    <property type="match status" value="1"/>
</dbReference>
<evidence type="ECO:0000256" key="2">
    <source>
        <dbReference type="ARBA" id="ARBA00023015"/>
    </source>
</evidence>
<dbReference type="Pfam" id="PF00196">
    <property type="entry name" value="GerE"/>
    <property type="match status" value="1"/>
</dbReference>
<dbReference type="InterPro" id="IPR058245">
    <property type="entry name" value="NreC/VraR/RcsB-like_REC"/>
</dbReference>
<feature type="domain" description="HTH luxR-type" evidence="6">
    <location>
        <begin position="140"/>
        <end position="210"/>
    </location>
</feature>
<dbReference type="GO" id="GO:0006355">
    <property type="term" value="P:regulation of DNA-templated transcription"/>
    <property type="evidence" value="ECO:0007669"/>
    <property type="project" value="InterPro"/>
</dbReference>
<keyword evidence="1 5" id="KW-0597">Phosphoprotein</keyword>
<dbReference type="EMBL" id="CP046455">
    <property type="protein sequence ID" value="QGU07064.1"/>
    <property type="molecule type" value="Genomic_DNA"/>
</dbReference>
<dbReference type="RefSeq" id="WP_156230599.1">
    <property type="nucleotide sequence ID" value="NZ_CP046455.1"/>
</dbReference>
<keyword evidence="4" id="KW-0804">Transcription</keyword>
<evidence type="ECO:0000259" key="7">
    <source>
        <dbReference type="PROSITE" id="PS50110"/>
    </source>
</evidence>
<dbReference type="PROSITE" id="PS50043">
    <property type="entry name" value="HTH_LUXR_2"/>
    <property type="match status" value="1"/>
</dbReference>
<dbReference type="GO" id="GO:0000160">
    <property type="term" value="P:phosphorelay signal transduction system"/>
    <property type="evidence" value="ECO:0007669"/>
    <property type="project" value="InterPro"/>
</dbReference>
<evidence type="ECO:0000313" key="8">
    <source>
        <dbReference type="EMBL" id="QGU07064.1"/>
    </source>
</evidence>
<gene>
    <name evidence="8" type="primary">uhpA1</name>
    <name evidence="8" type="ORF">COCCU_05600</name>
</gene>
<dbReference type="SUPFAM" id="SSF46894">
    <property type="entry name" value="C-terminal effector domain of the bipartite response regulators"/>
    <property type="match status" value="1"/>
</dbReference>
<keyword evidence="3" id="KW-0238">DNA-binding</keyword>
<evidence type="ECO:0000256" key="5">
    <source>
        <dbReference type="PROSITE-ProRule" id="PRU00169"/>
    </source>
</evidence>
<dbReference type="SMART" id="SM00421">
    <property type="entry name" value="HTH_LUXR"/>
    <property type="match status" value="1"/>
</dbReference>
<dbReference type="Proteomes" id="UP000424462">
    <property type="component" value="Chromosome"/>
</dbReference>
<dbReference type="InterPro" id="IPR000792">
    <property type="entry name" value="Tscrpt_reg_LuxR_C"/>
</dbReference>
<dbReference type="CDD" id="cd17535">
    <property type="entry name" value="REC_NarL-like"/>
    <property type="match status" value="1"/>
</dbReference>
<feature type="domain" description="Response regulatory" evidence="7">
    <location>
        <begin position="4"/>
        <end position="122"/>
    </location>
</feature>
<dbReference type="PRINTS" id="PR00038">
    <property type="entry name" value="HTHLUXR"/>
</dbReference>
<proteinExistence type="predicted"/>
<organism evidence="8 9">
    <name type="scientific">Corynebacterium occultum</name>
    <dbReference type="NCBI Taxonomy" id="2675219"/>
    <lineage>
        <taxon>Bacteria</taxon>
        <taxon>Bacillati</taxon>
        <taxon>Actinomycetota</taxon>
        <taxon>Actinomycetes</taxon>
        <taxon>Mycobacteriales</taxon>
        <taxon>Corynebacteriaceae</taxon>
        <taxon>Corynebacterium</taxon>
    </lineage>
</organism>
<sequence length="218" mass="23684">MTIRVLAIDDHQVTLLGVRSILAAAEGFEFVGGHYTLAEALDQINDPDQPEIDVVLLDLRLGPDSDPYDNVQALVATGVEVLIYSSLESPFLVRRAMSAGVAGILEKSVEPQILRRALEVVAKGGTYATAEWAGIIDADPLFNAVDLSPRQREVLELYAMGESAKRVATITGLAQETVQDYLGRIRVKYSLAGRPAVSKVELYQRAQEDGFLPGPFES</sequence>
<dbReference type="GO" id="GO:0003677">
    <property type="term" value="F:DNA binding"/>
    <property type="evidence" value="ECO:0007669"/>
    <property type="project" value="UniProtKB-KW"/>
</dbReference>
<dbReference type="InterPro" id="IPR016032">
    <property type="entry name" value="Sig_transdc_resp-reg_C-effctor"/>
</dbReference>
<name>A0A6B8W0L9_9CORY</name>
<dbReference type="InterPro" id="IPR011006">
    <property type="entry name" value="CheY-like_superfamily"/>
</dbReference>
<evidence type="ECO:0000259" key="6">
    <source>
        <dbReference type="PROSITE" id="PS50043"/>
    </source>
</evidence>